<feature type="compositionally biased region" description="Low complexity" evidence="11">
    <location>
        <begin position="457"/>
        <end position="473"/>
    </location>
</feature>
<evidence type="ECO:0000256" key="10">
    <source>
        <dbReference type="SAM" id="Coils"/>
    </source>
</evidence>
<feature type="region of interest" description="Disordered" evidence="11">
    <location>
        <begin position="1556"/>
        <end position="1593"/>
    </location>
</feature>
<feature type="region of interest" description="Disordered" evidence="11">
    <location>
        <begin position="1999"/>
        <end position="2075"/>
    </location>
</feature>
<dbReference type="PROSITE" id="PS51192">
    <property type="entry name" value="HELICASE_ATP_BIND_1"/>
    <property type="match status" value="1"/>
</dbReference>
<feature type="coiled-coil region" evidence="10">
    <location>
        <begin position="1363"/>
        <end position="1415"/>
    </location>
</feature>
<feature type="region of interest" description="Disordered" evidence="11">
    <location>
        <begin position="425"/>
        <end position="511"/>
    </location>
</feature>
<dbReference type="SUPFAM" id="SSF52540">
    <property type="entry name" value="P-loop containing nucleoside triphosphate hydrolases"/>
    <property type="match status" value="2"/>
</dbReference>
<reference evidence="14" key="1">
    <citation type="journal article" date="2018" name="Algal Res.">
        <title>Characterization of plant carbon substrate utilization by Auxenochlorella protothecoides.</title>
        <authorList>
            <person name="Vogler B.W."/>
            <person name="Starkenburg S.R."/>
            <person name="Sudasinghe N."/>
            <person name="Schambach J.Y."/>
            <person name="Rollin J.A."/>
            <person name="Pattathil S."/>
            <person name="Barry A.N."/>
        </authorList>
    </citation>
    <scope>NUCLEOTIDE SEQUENCE [LARGE SCALE GENOMIC DNA]</scope>
    <source>
        <strain evidence="14">UTEX 25</strain>
    </source>
</reference>
<feature type="compositionally biased region" description="Basic residues" evidence="11">
    <location>
        <begin position="1443"/>
        <end position="1452"/>
    </location>
</feature>
<evidence type="ECO:0000256" key="5">
    <source>
        <dbReference type="ARBA" id="ARBA00022806"/>
    </source>
</evidence>
<feature type="region of interest" description="Disordered" evidence="11">
    <location>
        <begin position="353"/>
        <end position="398"/>
    </location>
</feature>
<evidence type="ECO:0000313" key="13">
    <source>
        <dbReference type="EMBL" id="RMZ52230.1"/>
    </source>
</evidence>
<dbReference type="FunFam" id="3.40.50.10810:FF:000005">
    <property type="entry name" value="Photoperiod-independent early flowering 1"/>
    <property type="match status" value="1"/>
</dbReference>
<dbReference type="GO" id="GO:0016887">
    <property type="term" value="F:ATP hydrolysis activity"/>
    <property type="evidence" value="ECO:0007669"/>
    <property type="project" value="TreeGrafter"/>
</dbReference>
<dbReference type="GO" id="GO:0000812">
    <property type="term" value="C:Swr1 complex"/>
    <property type="evidence" value="ECO:0007669"/>
    <property type="project" value="TreeGrafter"/>
</dbReference>
<dbReference type="Gene3D" id="3.40.50.300">
    <property type="entry name" value="P-loop containing nucleotide triphosphate hydrolases"/>
    <property type="match status" value="1"/>
</dbReference>
<protein>
    <recommendedName>
        <fullName evidence="12">Helicase ATP-binding domain-containing protein</fullName>
    </recommendedName>
</protein>
<evidence type="ECO:0000256" key="8">
    <source>
        <dbReference type="ARBA" id="ARBA00023125"/>
    </source>
</evidence>
<feature type="region of interest" description="Disordered" evidence="11">
    <location>
        <begin position="187"/>
        <end position="207"/>
    </location>
</feature>
<feature type="region of interest" description="Disordered" evidence="11">
    <location>
        <begin position="1"/>
        <end position="30"/>
    </location>
</feature>
<evidence type="ECO:0000256" key="1">
    <source>
        <dbReference type="ARBA" id="ARBA00004123"/>
    </source>
</evidence>
<evidence type="ECO:0000256" key="6">
    <source>
        <dbReference type="ARBA" id="ARBA00022840"/>
    </source>
</evidence>
<feature type="compositionally biased region" description="Polar residues" evidence="11">
    <location>
        <begin position="1921"/>
        <end position="1931"/>
    </location>
</feature>
<dbReference type="Pfam" id="PF00271">
    <property type="entry name" value="Helicase_C"/>
    <property type="match status" value="1"/>
</dbReference>
<dbReference type="EMBL" id="QOKY01000213">
    <property type="protein sequence ID" value="RMZ52230.1"/>
    <property type="molecule type" value="Genomic_DNA"/>
</dbReference>
<dbReference type="GO" id="GO:0004386">
    <property type="term" value="F:helicase activity"/>
    <property type="evidence" value="ECO:0007669"/>
    <property type="project" value="UniProtKB-KW"/>
</dbReference>
<feature type="compositionally biased region" description="Polar residues" evidence="11">
    <location>
        <begin position="1801"/>
        <end position="1811"/>
    </location>
</feature>
<feature type="compositionally biased region" description="Low complexity" evidence="11">
    <location>
        <begin position="1778"/>
        <end position="1791"/>
    </location>
</feature>
<comment type="similarity">
    <text evidence="2">Belongs to the SNF2/RAD54 helicase family. SWR1 subfamily.</text>
</comment>
<dbReference type="PANTHER" id="PTHR45685">
    <property type="entry name" value="HELICASE SRCAP-RELATED"/>
    <property type="match status" value="1"/>
</dbReference>
<dbReference type="PANTHER" id="PTHR45685:SF1">
    <property type="entry name" value="HELICASE SRCAP"/>
    <property type="match status" value="1"/>
</dbReference>
<comment type="caution">
    <text evidence="13">The sequence shown here is derived from an EMBL/GenBank/DDBJ whole genome shotgun (WGS) entry which is preliminary data.</text>
</comment>
<dbReference type="GO" id="GO:0006338">
    <property type="term" value="P:chromatin remodeling"/>
    <property type="evidence" value="ECO:0007669"/>
    <property type="project" value="TreeGrafter"/>
</dbReference>
<keyword evidence="8" id="KW-0238">DNA-binding</keyword>
<comment type="subcellular location">
    <subcellularLocation>
        <location evidence="1">Nucleus</location>
    </subcellularLocation>
</comment>
<evidence type="ECO:0000256" key="9">
    <source>
        <dbReference type="ARBA" id="ARBA00023242"/>
    </source>
</evidence>
<dbReference type="Pfam" id="PF00176">
    <property type="entry name" value="SNF2-rel_dom"/>
    <property type="match status" value="1"/>
</dbReference>
<keyword evidence="9" id="KW-0539">Nucleus</keyword>
<keyword evidence="10" id="KW-0175">Coiled coil</keyword>
<evidence type="ECO:0000256" key="11">
    <source>
        <dbReference type="SAM" id="MobiDB-lite"/>
    </source>
</evidence>
<feature type="region of interest" description="Disordered" evidence="11">
    <location>
        <begin position="136"/>
        <end position="173"/>
    </location>
</feature>
<dbReference type="GO" id="GO:0005524">
    <property type="term" value="F:ATP binding"/>
    <property type="evidence" value="ECO:0007669"/>
    <property type="project" value="UniProtKB-KW"/>
</dbReference>
<feature type="compositionally biased region" description="Low complexity" evidence="11">
    <location>
        <begin position="1999"/>
        <end position="2016"/>
    </location>
</feature>
<feature type="domain" description="Helicase ATP-binding" evidence="12">
    <location>
        <begin position="559"/>
        <end position="724"/>
    </location>
</feature>
<feature type="region of interest" description="Disordered" evidence="11">
    <location>
        <begin position="1771"/>
        <end position="1941"/>
    </location>
</feature>
<evidence type="ECO:0000256" key="3">
    <source>
        <dbReference type="ARBA" id="ARBA00022741"/>
    </source>
</evidence>
<feature type="compositionally biased region" description="Pro residues" evidence="11">
    <location>
        <begin position="1874"/>
        <end position="1890"/>
    </location>
</feature>
<feature type="compositionally biased region" description="Acidic residues" evidence="11">
    <location>
        <begin position="356"/>
        <end position="384"/>
    </location>
</feature>
<keyword evidence="5" id="KW-0347">Helicase</keyword>
<evidence type="ECO:0000256" key="2">
    <source>
        <dbReference type="ARBA" id="ARBA00009220"/>
    </source>
</evidence>
<feature type="compositionally biased region" description="Basic and acidic residues" evidence="11">
    <location>
        <begin position="1"/>
        <end position="10"/>
    </location>
</feature>
<organism evidence="13 14">
    <name type="scientific">Auxenochlorella protothecoides</name>
    <name type="common">Green microalga</name>
    <name type="synonym">Chlorella protothecoides</name>
    <dbReference type="NCBI Taxonomy" id="3075"/>
    <lineage>
        <taxon>Eukaryota</taxon>
        <taxon>Viridiplantae</taxon>
        <taxon>Chlorophyta</taxon>
        <taxon>core chlorophytes</taxon>
        <taxon>Trebouxiophyceae</taxon>
        <taxon>Chlorellales</taxon>
        <taxon>Chlorellaceae</taxon>
        <taxon>Auxenochlorella</taxon>
    </lineage>
</organism>
<evidence type="ECO:0000313" key="14">
    <source>
        <dbReference type="Proteomes" id="UP000279271"/>
    </source>
</evidence>
<dbReference type="SMART" id="SM00487">
    <property type="entry name" value="DEXDc"/>
    <property type="match status" value="1"/>
</dbReference>
<evidence type="ECO:0000259" key="12">
    <source>
        <dbReference type="PROSITE" id="PS51192"/>
    </source>
</evidence>
<accession>A0A3M7KQY1</accession>
<dbReference type="FunFam" id="1.20.120.850:FF:000012">
    <property type="entry name" value="protein PHOTOPERIOD-INDEPENDENT EARLY FLOWERING 1 isoform X3"/>
    <property type="match status" value="1"/>
</dbReference>
<keyword evidence="6" id="KW-0067">ATP-binding</keyword>
<sequence>MASSDDEVHHGSYLGDSQWEDDQSQEDVRDRVVKQAAVIRDMRAATKVARSNKDLESRVLVRAREEERALRRRAAWIGKEVMSFWEKAGRVVAHRRRTEMDARKKEIMDKQVGAELDFLLGQTQKYSSMLAERLGTEEGGDLGPAPRCASPAGQAVPREAKTSGPASRDDSAGTSGAVLMQAAVADEAEDASGDYVGDSDDADDEATLEEEEAAALAEGYSRQAEKEEIDGLAADADVPLEQLLAAYGVPYGADSDDADDEATLEEEEAAALAEGYSRQAEKEEIDGLAADADVPLGQLLAAYGVPVAEQRAVGTGVAAASLAPSSAPPVGGQFLAAGASRSRLAEEGLDCAALDQEGDGDDPEEYGADSDDADDEATLEEEEAAAAADGEAAAERQAEELAGLADEAEMDLADLMARYGYVRPGSGEEWEQEGAAREQEAATRRDAEEGTGRRGTDAAGGAPPQLGAPATAGTQAVSVSGVDGAVPSSAPAPGHSALATEEEGEGPAGDQTMAGALAAMAQVQPTGHTLDTTHVVTQTPFLLKGTLREYQHIGLDWLVTLYQKRLNGILADEMGLGKTIQTISLLSHLACEKGDWGPHLVVVPTSVMLNWEMEFKKWCPAFKLLTYYGSVKERAAKRQGWSKPNAFHVCITSYTLVLQDARMFKRKKWKYLILDEAHMIKNWKSQRWQTLLNFNSKRRLLITGTPLQNDLMELWSLMHFLMPQVFASHAQFKDWFSNPLTGMVEGSAEMNRAIVERLHAVLRPFLLRRLKRDVEKQLPAKHEHVVYCRLSKRQRQLYEEYMASSGTRATLATGNFLGIINCLMQLRKVCNHPDLFEPRPIISAFDMVPGLEFRVPGLVACNLLSLDQSLRQGGPFDALRYGTALWAALATRAAAELAASCVIGACTESETRSRLLPTQALVSGSLACALGWEPSTAALQAVHAALGQLAARARAWRAGRLAAMGGLSALRTGAALPPVGVDAEALLRLERPEDVHRLDASRCRHLEVSEFLKEAILLPEARLARMEDLLLTFLCYIPKARAPAPTLVCSRPDPSSVVAAAAASRALAQTWYSRGEVLHLARTRTSLFFPDKRLIQFDSGKLQELAGLLARLKAGGHRALIFTQMSKMLDVLESFLSLQGHTYVRLDGATKPEQRQMLMQRFNTDPKIFCFILSTRSDWNPAMDAQAQDRCHRIGQTREVHIYRMISQHTIEENILKKSDQKRQLDFLAIQSGGFTTEMLTKLDPATLIAETAMGLKVGDPASGHGVSVKEPSSDEVAAAMAAAEDEGDAAAATALAKETAAEMDEFTKAATVDEAAAGTAEAVDEGPLAADWASALRPVERYAVRWLENEVQAQYTVAEFDIEGMEAAEEEREAEIDEDEEQTLVADWDTGMATEAYRAQVEAAQAEAREREEAEAAWIQAGASRGGGGSSGEEDTALSPRGRARAGKRERRAAGASLPLVPPPWEVQEHLLSTGHGREESAAAWRLVAHALASGAAATTQAGVGTAVRQGRGRRPEDCAARFAGMAAAAQRGDDAVRRAAAALAEVLRAGWSVHGGEDADGRGPGGPIPWGDGLPPGDGAAAGSDTPARTVGPSQAAAAAVVVALSAARARQRASGARGLTAVGGALAGLLSGVIAGQQVSPAVKTEGAGDGGAGTADFPEPGQVESVLAAVRQRCGSGAARVIAGRVPLVVETARMEGCRAAREALEHAFSRPSSELSRGVASPRAGVAQAAAGPLSSRPRTSLRAGVAAAVAAATIPAPSVGPALAQPPGAYTAPRSGPAPAASRPGVQPPRVEAGRQTNASPTSGRLQGGVESHWHAGPGSPRQWGGAAAPEGGQAGAGGRPGASHPGAWPVLPDGRPPQQWARSSGPQPGPRPRPLAAPQPGPHPAFSMHPNAGHLLQGGPPAHHYPLGGAPPQASLQGFPTPQTLPGVRPPALSSLSPQQLGMLLAHMQAQQAQQARLAALHRAQQARPAPNPGQLPPGYLQWLASAQQQQQAAQQQQQFPRPTQQLQPAHAQHAVQGQQYAAGVGSGLAGEPRLATGAASGSETLGYTHVPNVGWHPPADPQLNNER</sequence>
<dbReference type="InterPro" id="IPR027417">
    <property type="entry name" value="P-loop_NTPase"/>
</dbReference>
<feature type="region of interest" description="Disordered" evidence="11">
    <location>
        <begin position="1422"/>
        <end position="1462"/>
    </location>
</feature>
<feature type="compositionally biased region" description="Basic and acidic residues" evidence="11">
    <location>
        <begin position="434"/>
        <end position="456"/>
    </location>
</feature>
<dbReference type="CDD" id="cd18003">
    <property type="entry name" value="DEXQc_SRCAP"/>
    <property type="match status" value="1"/>
</dbReference>
<gene>
    <name evidence="13" type="ORF">APUTEX25_001620</name>
</gene>
<dbReference type="GO" id="GO:0042393">
    <property type="term" value="F:histone binding"/>
    <property type="evidence" value="ECO:0007669"/>
    <property type="project" value="TreeGrafter"/>
</dbReference>
<evidence type="ECO:0000256" key="7">
    <source>
        <dbReference type="ARBA" id="ARBA00022853"/>
    </source>
</evidence>
<dbReference type="SMART" id="SM00490">
    <property type="entry name" value="HELICc"/>
    <property type="match status" value="1"/>
</dbReference>
<dbReference type="InterPro" id="IPR001650">
    <property type="entry name" value="Helicase_C-like"/>
</dbReference>
<keyword evidence="7" id="KW-0156">Chromatin regulator</keyword>
<feature type="compositionally biased region" description="Acidic residues" evidence="11">
    <location>
        <begin position="254"/>
        <end position="269"/>
    </location>
</feature>
<dbReference type="InterPro" id="IPR014001">
    <property type="entry name" value="Helicase_ATP-bd"/>
</dbReference>
<keyword evidence="4" id="KW-0378">Hydrolase</keyword>
<dbReference type="InterPro" id="IPR000330">
    <property type="entry name" value="SNF2_N"/>
</dbReference>
<dbReference type="Gene3D" id="1.20.120.850">
    <property type="entry name" value="SWI2/SNF2 ATPases, N-terminal domain"/>
    <property type="match status" value="1"/>
</dbReference>
<dbReference type="Proteomes" id="UP000279271">
    <property type="component" value="Unassembled WGS sequence"/>
</dbReference>
<feature type="compositionally biased region" description="Low complexity" evidence="11">
    <location>
        <begin position="1571"/>
        <end position="1593"/>
    </location>
</feature>
<dbReference type="Gene3D" id="3.40.50.10810">
    <property type="entry name" value="Tandem AAA-ATPase domain"/>
    <property type="match status" value="1"/>
</dbReference>
<proteinExistence type="inferred from homology"/>
<dbReference type="CDD" id="cd18793">
    <property type="entry name" value="SF2_C_SNF"/>
    <property type="match status" value="1"/>
</dbReference>
<dbReference type="InterPro" id="IPR049730">
    <property type="entry name" value="SNF2/RAD54-like_C"/>
</dbReference>
<dbReference type="GO" id="GO:0003677">
    <property type="term" value="F:DNA binding"/>
    <property type="evidence" value="ECO:0007669"/>
    <property type="project" value="UniProtKB-KW"/>
</dbReference>
<dbReference type="InterPro" id="IPR038718">
    <property type="entry name" value="SNF2-like_sf"/>
</dbReference>
<evidence type="ECO:0000256" key="4">
    <source>
        <dbReference type="ARBA" id="ARBA00022801"/>
    </source>
</evidence>
<name>A0A3M7KQY1_AUXPR</name>
<dbReference type="InterPro" id="IPR050520">
    <property type="entry name" value="INO80/SWR1_helicase"/>
</dbReference>
<feature type="region of interest" description="Disordered" evidence="11">
    <location>
        <begin position="250"/>
        <end position="278"/>
    </location>
</feature>
<keyword evidence="3" id="KW-0547">Nucleotide-binding</keyword>